<keyword evidence="2" id="KW-1185">Reference proteome</keyword>
<dbReference type="RefSeq" id="WP_407664734.1">
    <property type="nucleotide sequence ID" value="NZ_AP022586.1"/>
</dbReference>
<gene>
    <name evidence="1" type="ORF">MLIT_25470</name>
</gene>
<dbReference type="Proteomes" id="UP000466607">
    <property type="component" value="Chromosome"/>
</dbReference>
<evidence type="ECO:0000313" key="2">
    <source>
        <dbReference type="Proteomes" id="UP000466607"/>
    </source>
</evidence>
<evidence type="ECO:0000313" key="1">
    <source>
        <dbReference type="EMBL" id="BBY16955.1"/>
    </source>
</evidence>
<reference evidence="1 2" key="1">
    <citation type="journal article" date="2019" name="Emerg. Microbes Infect.">
        <title>Comprehensive subspecies identification of 175 nontuberculous mycobacteria species based on 7547 genomic profiles.</title>
        <authorList>
            <person name="Matsumoto Y."/>
            <person name="Kinjo T."/>
            <person name="Motooka D."/>
            <person name="Nabeya D."/>
            <person name="Jung N."/>
            <person name="Uechi K."/>
            <person name="Horii T."/>
            <person name="Iida T."/>
            <person name="Fujita J."/>
            <person name="Nakamura S."/>
        </authorList>
    </citation>
    <scope>NUCLEOTIDE SEQUENCE [LARGE SCALE GENOMIC DNA]</scope>
    <source>
        <strain evidence="1 2">JCM 17423</strain>
    </source>
</reference>
<protein>
    <submittedName>
        <fullName evidence="1">Uncharacterized protein</fullName>
    </submittedName>
</protein>
<organism evidence="1 2">
    <name type="scientific">Mycolicibacterium litorale</name>
    <dbReference type="NCBI Taxonomy" id="758802"/>
    <lineage>
        <taxon>Bacteria</taxon>
        <taxon>Bacillati</taxon>
        <taxon>Actinomycetota</taxon>
        <taxon>Actinomycetes</taxon>
        <taxon>Mycobacteriales</taxon>
        <taxon>Mycobacteriaceae</taxon>
        <taxon>Mycolicibacterium</taxon>
    </lineage>
</organism>
<name>A0AAD1IKG2_9MYCO</name>
<dbReference type="EMBL" id="AP022586">
    <property type="protein sequence ID" value="BBY16955.1"/>
    <property type="molecule type" value="Genomic_DNA"/>
</dbReference>
<dbReference type="AlphaFoldDB" id="A0AAD1IKG2"/>
<sequence>MSDNKKSTCSCCCSGPPQQFDTTVINSAAKNLLDPATDETTCPVMPGASVNKAAAEAAGLFRTTAIDGIGCVAKDVDHDSIVIPTSTPVRRD</sequence>
<accession>A0AAD1IKG2</accession>
<proteinExistence type="predicted"/>